<keyword evidence="1" id="KW-0831">Ubiquinone biosynthesis</keyword>
<dbReference type="PANTHER" id="PTHR10094">
    <property type="entry name" value="STEROL CARRIER PROTEIN 2 SCP-2 FAMILY PROTEIN"/>
    <property type="match status" value="1"/>
</dbReference>
<comment type="function">
    <text evidence="1">Required for O(2)-independent ubiquinone (coenzyme Q) biosynthesis. Likely functions as an accessory factor.</text>
</comment>
<protein>
    <recommendedName>
        <fullName evidence="1">Ubiquinone biosynthesis accessory factor UbiT</fullName>
    </recommendedName>
</protein>
<dbReference type="HAMAP" id="MF_02231">
    <property type="entry name" value="UbiT"/>
    <property type="match status" value="1"/>
</dbReference>
<dbReference type="Gene3D" id="3.30.1050.10">
    <property type="entry name" value="SCP2 sterol-binding domain"/>
    <property type="match status" value="1"/>
</dbReference>
<name>D4GIA4_PANAM</name>
<dbReference type="PANTHER" id="PTHR10094:SF25">
    <property type="entry name" value="SCP2 STEROL-BINDING DOMAIN-CONTAINING PROTEIN 1"/>
    <property type="match status" value="1"/>
</dbReference>
<keyword evidence="4" id="KW-1185">Reference proteome</keyword>
<dbReference type="HOGENOM" id="CLU_111894_1_0_6"/>
<dbReference type="InterPro" id="IPR036527">
    <property type="entry name" value="SCP2_sterol-bd_dom_sf"/>
</dbReference>
<sequence>MISKEAGMALYGNIAKIFVTGVQNVFQRLSASLVKNGPKIISLPATLAPFILKKQLLQQLLNWQFRHVLAEGELDFLQGRFLGIEISDINLTWITTLEGGQLRVLQHAEADVWFRGNANDLLLIAARKADPDMLFFQRRLLIEGDTELGLEVKNVMDAIELNTMPKGLRTAIQQMAAIVETTMQQDAKAAQARAGVSC</sequence>
<comment type="similarity">
    <text evidence="1">Belongs to the UbiT family.</text>
</comment>
<dbReference type="AlphaFoldDB" id="D4GIA4"/>
<accession>D4GIA4</accession>
<evidence type="ECO:0000313" key="4">
    <source>
        <dbReference type="Proteomes" id="UP000001702"/>
    </source>
</evidence>
<dbReference type="EMBL" id="CP001875">
    <property type="protein sequence ID" value="ADD75634.1"/>
    <property type="molecule type" value="Genomic_DNA"/>
</dbReference>
<dbReference type="InterPro" id="IPR016830">
    <property type="entry name" value="UbiT"/>
</dbReference>
<comment type="pathway">
    <text evidence="1">Cofactor biosynthesis; ubiquinone biosynthesis.</text>
</comment>
<dbReference type="GO" id="GO:0006744">
    <property type="term" value="P:ubiquinone biosynthetic process"/>
    <property type="evidence" value="ECO:0007669"/>
    <property type="project" value="UniProtKB-UniRule"/>
</dbReference>
<dbReference type="STRING" id="706191.PANA_0467"/>
<dbReference type="GO" id="GO:0005829">
    <property type="term" value="C:cytosol"/>
    <property type="evidence" value="ECO:0007669"/>
    <property type="project" value="TreeGrafter"/>
</dbReference>
<proteinExistence type="inferred from homology"/>
<organism evidence="3 4">
    <name type="scientific">Pantoea ananatis (strain LMG 20103)</name>
    <dbReference type="NCBI Taxonomy" id="706191"/>
    <lineage>
        <taxon>Bacteria</taxon>
        <taxon>Pseudomonadati</taxon>
        <taxon>Pseudomonadota</taxon>
        <taxon>Gammaproteobacteria</taxon>
        <taxon>Enterobacterales</taxon>
        <taxon>Erwiniaceae</taxon>
        <taxon>Pantoea</taxon>
    </lineage>
</organism>
<gene>
    <name evidence="3" type="primary">yhbT</name>
    <name evidence="1" type="synonym">ubiT</name>
    <name evidence="3" type="ordered locus">PANA_0467</name>
</gene>
<evidence type="ECO:0000313" key="3">
    <source>
        <dbReference type="EMBL" id="ADD75634.1"/>
    </source>
</evidence>
<dbReference type="Proteomes" id="UP000001702">
    <property type="component" value="Chromosome"/>
</dbReference>
<dbReference type="eggNOG" id="COG3154">
    <property type="taxonomic scope" value="Bacteria"/>
</dbReference>
<dbReference type="PIRSF" id="PIRSF025550">
    <property type="entry name" value="UCP025550_lpd_carrier"/>
    <property type="match status" value="1"/>
</dbReference>
<evidence type="ECO:0000259" key="2">
    <source>
        <dbReference type="Pfam" id="PF02036"/>
    </source>
</evidence>
<reference evidence="3 4" key="1">
    <citation type="journal article" date="2010" name="J. Bacteriol.">
        <title>Genome sequence of Pantoea ananatis LMG20103, the causative agent of Eucalyptus blight and dieback.</title>
        <authorList>
            <person name="De Maayer P."/>
            <person name="Chan W.Y."/>
            <person name="Venter S.N."/>
            <person name="Toth I.K."/>
            <person name="Birch P.R."/>
            <person name="Joubert F."/>
            <person name="Coutinho T.A."/>
        </authorList>
    </citation>
    <scope>NUCLEOTIDE SEQUENCE [LARGE SCALE GENOMIC DNA]</scope>
    <source>
        <strain evidence="3 4">LMG 20103</strain>
    </source>
</reference>
<dbReference type="Pfam" id="PF02036">
    <property type="entry name" value="SCP2"/>
    <property type="match status" value="1"/>
</dbReference>
<feature type="domain" description="SCP2" evidence="2">
    <location>
        <begin position="70"/>
        <end position="157"/>
    </location>
</feature>
<dbReference type="UniPathway" id="UPA00232"/>
<evidence type="ECO:0000256" key="1">
    <source>
        <dbReference type="HAMAP-Rule" id="MF_02231"/>
    </source>
</evidence>
<dbReference type="InterPro" id="IPR003033">
    <property type="entry name" value="SCP2_sterol-bd_dom"/>
</dbReference>
<dbReference type="KEGG" id="pam:PANA_0467"/>
<dbReference type="SUPFAM" id="SSF55718">
    <property type="entry name" value="SCP-like"/>
    <property type="match status" value="1"/>
</dbReference>